<organism evidence="2">
    <name type="scientific">Cyanoptyche gloeocystis</name>
    <dbReference type="NCBI Taxonomy" id="77922"/>
    <lineage>
        <taxon>Eukaryota</taxon>
        <taxon>Glaucocystophyceae</taxon>
        <taxon>Glaucocystophyceae incertae sedis</taxon>
        <taxon>Cyanoptyche</taxon>
    </lineage>
</organism>
<accession>A0A7S2NNX1</accession>
<dbReference type="EMBL" id="HBGX01001702">
    <property type="protein sequence ID" value="CAD9552192.1"/>
    <property type="molecule type" value="Transcribed_RNA"/>
</dbReference>
<dbReference type="InterPro" id="IPR008479">
    <property type="entry name" value="DUF760"/>
</dbReference>
<name>A0A7S2NNX1_9EUKA</name>
<evidence type="ECO:0000313" key="2">
    <source>
        <dbReference type="EMBL" id="CAD9552192.1"/>
    </source>
</evidence>
<feature type="coiled-coil region" evidence="1">
    <location>
        <begin position="249"/>
        <end position="276"/>
    </location>
</feature>
<dbReference type="Pfam" id="PF05542">
    <property type="entry name" value="DUF760"/>
    <property type="match status" value="2"/>
</dbReference>
<dbReference type="PANTHER" id="PTHR33598:SF2">
    <property type="entry name" value="MAR-BINDING FILAMENT-LIKE PROTEIN"/>
    <property type="match status" value="1"/>
</dbReference>
<keyword evidence="1" id="KW-0175">Coiled coil</keyword>
<gene>
    <name evidence="2" type="ORF">CGLO1086_LOCUS770</name>
</gene>
<protein>
    <submittedName>
        <fullName evidence="2">Uncharacterized protein</fullName>
    </submittedName>
</protein>
<proteinExistence type="predicted"/>
<reference evidence="2" key="1">
    <citation type="submission" date="2021-01" db="EMBL/GenBank/DDBJ databases">
        <authorList>
            <person name="Corre E."/>
            <person name="Pelletier E."/>
            <person name="Niang G."/>
            <person name="Scheremetjew M."/>
            <person name="Finn R."/>
            <person name="Kale V."/>
            <person name="Holt S."/>
            <person name="Cochrane G."/>
            <person name="Meng A."/>
            <person name="Brown T."/>
            <person name="Cohen L."/>
        </authorList>
    </citation>
    <scope>NUCLEOTIDE SEQUENCE</scope>
    <source>
        <strain evidence="2">SAG4.97</strain>
    </source>
</reference>
<sequence length="377" mass="42250">MAFVPLFSAHSCFLNKPARSQNAQKFCHLQDRLHQIYAVHQGQLQHATVRKFKKSIFRSTTDFVVRPVLPSVHCPAQCLFLSGNGPNPEDDDLSKKLQQEDEQKLPLARNDLYDKIRAMGPDDVKGLVVHVSPEAVDAMKRTIMSMLGNLPPEYFQVTFATHRDNFKRLLFSAMMAGFSFRNVEYRLGLKRSLEAHISPSGESSVTDGGSLVPFESLEVGTEADGVVHSVKLDQVQGKVLVDSSSGQKEIDAAQYIASLQNQLEELRRQSKAVSKRSPGTNQLLEYLSQVEPDRLANLRTDASLEVLDAMEQSINNLLGNISSKFVDVRTTTTRDYMAHMLFWSMLTGYHLRTLETRKELDEMFLISPGLSDDASSD</sequence>
<dbReference type="PANTHER" id="PTHR33598">
    <property type="entry name" value="OS02G0833400 PROTEIN"/>
    <property type="match status" value="1"/>
</dbReference>
<dbReference type="AlphaFoldDB" id="A0A7S2NNX1"/>
<evidence type="ECO:0000256" key="1">
    <source>
        <dbReference type="SAM" id="Coils"/>
    </source>
</evidence>